<dbReference type="PROSITE" id="PS51257">
    <property type="entry name" value="PROKAR_LIPOPROTEIN"/>
    <property type="match status" value="1"/>
</dbReference>
<name>A0ABS6W474_9FLAO</name>
<accession>A0ABS6W474</accession>
<dbReference type="Proteomes" id="UP000719267">
    <property type="component" value="Unassembled WGS sequence"/>
</dbReference>
<evidence type="ECO:0008006" key="4">
    <source>
        <dbReference type="Google" id="ProtNLM"/>
    </source>
</evidence>
<keyword evidence="3" id="KW-1185">Reference proteome</keyword>
<keyword evidence="1" id="KW-0732">Signal</keyword>
<gene>
    <name evidence="2" type="ORF">KW502_12830</name>
</gene>
<evidence type="ECO:0000313" key="2">
    <source>
        <dbReference type="EMBL" id="MBW2962676.1"/>
    </source>
</evidence>
<protein>
    <recommendedName>
        <fullName evidence="4">Carboxypeptidase regulatory-like domain-containing protein</fullName>
    </recommendedName>
</protein>
<dbReference type="EMBL" id="JAHWDF010000015">
    <property type="protein sequence ID" value="MBW2962676.1"/>
    <property type="molecule type" value="Genomic_DNA"/>
</dbReference>
<comment type="caution">
    <text evidence="2">The sequence shown here is derived from an EMBL/GenBank/DDBJ whole genome shotgun (WGS) entry which is preliminary data.</text>
</comment>
<dbReference type="RefSeq" id="WP_219040955.1">
    <property type="nucleotide sequence ID" value="NZ_JAHWDF010000015.1"/>
</dbReference>
<proteinExistence type="predicted"/>
<feature type="signal peptide" evidence="1">
    <location>
        <begin position="1"/>
        <end position="19"/>
    </location>
</feature>
<organism evidence="2 3">
    <name type="scientific">Mesonia aestuariivivens</name>
    <dbReference type="NCBI Taxonomy" id="2796128"/>
    <lineage>
        <taxon>Bacteria</taxon>
        <taxon>Pseudomonadati</taxon>
        <taxon>Bacteroidota</taxon>
        <taxon>Flavobacteriia</taxon>
        <taxon>Flavobacteriales</taxon>
        <taxon>Flavobacteriaceae</taxon>
        <taxon>Mesonia</taxon>
    </lineage>
</organism>
<sequence>MNKTLLRILIIFCLTIASCSDDNDFTSTPKNPEVIDPIDGEPTTIDLSSNFGAEVSKNFIGQIIDTQRNPIEGAEITIGEESVTTDTRGIFILKNAPVFEKFAYIKVTKTGYVNGSRAVVPTQGTNHIEVMLLEKNITATIQSGNAAVVNTDDGAKVEFEGAYTNAQTEENYTGAVKVSMHHLNPSDENMRSQMPGMLYAANSQNEERMLQTFGMLAVELEGENGEKLNLTEGSTATIHMPLDAELIATAPTTIPLWHFDEQKGYWIEDGEATLQGNEYVGTVSHFSFWNCDIPAEAVNYCLTLENEDGEILANTTVSITSATYGTTYGQTNEEGEVCGLVPMGEDLTLDIYSGNYYSVCNDIFFSTEIGSFSQDTEETLSVEVPNELEVSVTATILNCDATPLAEGYVTIKTGTYSYNTIYIENGELATTFLLCNENYTIELEAINMNSLASSGELEYTLAEGNNNLGIITACENEIEEFIQYSIDDGETDNVLILEEIDAVFDPNAQVPNKNLEISTPYNNQCFWLRGNLTSPFIGEYTTVDNYSEPGFIFIEECPIYEGDVVFNVTNIGEIGEYIDINFSGDYLDWNEDTHSITGTIHVLRDE</sequence>
<feature type="chain" id="PRO_5046583387" description="Carboxypeptidase regulatory-like domain-containing protein" evidence="1">
    <location>
        <begin position="20"/>
        <end position="606"/>
    </location>
</feature>
<evidence type="ECO:0000256" key="1">
    <source>
        <dbReference type="SAM" id="SignalP"/>
    </source>
</evidence>
<reference evidence="2 3" key="1">
    <citation type="submission" date="2021-07" db="EMBL/GenBank/DDBJ databases">
        <title>Mesonia aestuariivivens sp. nov., isolated from a tidal flat.</title>
        <authorList>
            <person name="Kim Y.-O."/>
            <person name="Yoon J.-H."/>
        </authorList>
    </citation>
    <scope>NUCLEOTIDE SEQUENCE [LARGE SCALE GENOMIC DNA]</scope>
    <source>
        <strain evidence="2 3">JHPTF-M18</strain>
    </source>
</reference>
<evidence type="ECO:0000313" key="3">
    <source>
        <dbReference type="Proteomes" id="UP000719267"/>
    </source>
</evidence>